<evidence type="ECO:0000256" key="1">
    <source>
        <dbReference type="SAM" id="MobiDB-lite"/>
    </source>
</evidence>
<feature type="signal peptide" evidence="2">
    <location>
        <begin position="1"/>
        <end position="22"/>
    </location>
</feature>
<proteinExistence type="predicted"/>
<dbReference type="EMBL" id="PJKN01000005">
    <property type="protein sequence ID" value="PNC54844.1"/>
    <property type="molecule type" value="Genomic_DNA"/>
</dbReference>
<keyword evidence="2" id="KW-0732">Signal</keyword>
<name>A0AAP8NKN8_9BACT</name>
<dbReference type="PROSITE" id="PS51257">
    <property type="entry name" value="PROKAR_LIPOPROTEIN"/>
    <property type="match status" value="1"/>
</dbReference>
<comment type="caution">
    <text evidence="3">The sequence shown here is derived from an EMBL/GenBank/DDBJ whole genome shotgun (WGS) entry which is preliminary data.</text>
</comment>
<organism evidence="3 4">
    <name type="scientific">Akkermansia muciniphila</name>
    <dbReference type="NCBI Taxonomy" id="239935"/>
    <lineage>
        <taxon>Bacteria</taxon>
        <taxon>Pseudomonadati</taxon>
        <taxon>Verrucomicrobiota</taxon>
        <taxon>Verrucomicrobiia</taxon>
        <taxon>Verrucomicrobiales</taxon>
        <taxon>Akkermansiaceae</taxon>
        <taxon>Akkermansia</taxon>
    </lineage>
</organism>
<feature type="chain" id="PRO_5043025226" evidence="2">
    <location>
        <begin position="23"/>
        <end position="214"/>
    </location>
</feature>
<sequence>MKKLPMRRIVSLPVLAAFVVLGASCSQQVQQPVKKAVPPPVYVGKVEQVYPNHHYVLIALAGNVYEPGTVLISQSPGREEKCRVANLIVTEERMGRARIPADIRSGAVEAGDLVFLYRNLAVPESTGKMDEQKPVSPEPETDEDSKVVAPPIAPDGGRTADGLMPLPGEQPVPASADQERISREREKILRELESVPDRLEEPWSRTFSGKPVER</sequence>
<evidence type="ECO:0000256" key="2">
    <source>
        <dbReference type="SAM" id="SignalP"/>
    </source>
</evidence>
<protein>
    <submittedName>
        <fullName evidence="3">Uncharacterized protein</fullName>
    </submittedName>
</protein>
<dbReference type="Proteomes" id="UP000235914">
    <property type="component" value="Unassembled WGS sequence"/>
</dbReference>
<evidence type="ECO:0000313" key="4">
    <source>
        <dbReference type="Proteomes" id="UP000235914"/>
    </source>
</evidence>
<feature type="region of interest" description="Disordered" evidence="1">
    <location>
        <begin position="126"/>
        <end position="214"/>
    </location>
</feature>
<feature type="compositionally biased region" description="Basic and acidic residues" evidence="1">
    <location>
        <begin position="177"/>
        <end position="203"/>
    </location>
</feature>
<evidence type="ECO:0000313" key="3">
    <source>
        <dbReference type="EMBL" id="PNC54844.1"/>
    </source>
</evidence>
<accession>A0AAP8NKN8</accession>
<dbReference type="AlphaFoldDB" id="A0AAP8NKN8"/>
<gene>
    <name evidence="3" type="ORF">CXU09_09990</name>
</gene>
<reference evidence="3 4" key="1">
    <citation type="journal article" date="2017" name="BMC Genomics">
        <title>Genome sequencing of 39 Akkermansia muciniphila isolates reveals its population structure, genomic and functional diverisity, and global distribution in mammalian gut microbiotas.</title>
        <authorList>
            <person name="Guo X."/>
            <person name="Li S."/>
            <person name="Zhang J."/>
            <person name="Wu F."/>
            <person name="Li X."/>
            <person name="Wu D."/>
            <person name="Zhang M."/>
            <person name="Ou Z."/>
            <person name="Jie Z."/>
            <person name="Yan Q."/>
            <person name="Li P."/>
            <person name="Yi J."/>
            <person name="Peng Y."/>
        </authorList>
    </citation>
    <scope>NUCLEOTIDE SEQUENCE [LARGE SCALE GENOMIC DNA]</scope>
    <source>
        <strain evidence="3 4">GP43</strain>
    </source>
</reference>